<organism evidence="1">
    <name type="scientific">Tanacetum cinerariifolium</name>
    <name type="common">Dalmatian daisy</name>
    <name type="synonym">Chrysanthemum cinerariifolium</name>
    <dbReference type="NCBI Taxonomy" id="118510"/>
    <lineage>
        <taxon>Eukaryota</taxon>
        <taxon>Viridiplantae</taxon>
        <taxon>Streptophyta</taxon>
        <taxon>Embryophyta</taxon>
        <taxon>Tracheophyta</taxon>
        <taxon>Spermatophyta</taxon>
        <taxon>Magnoliopsida</taxon>
        <taxon>eudicotyledons</taxon>
        <taxon>Gunneridae</taxon>
        <taxon>Pentapetalae</taxon>
        <taxon>asterids</taxon>
        <taxon>campanulids</taxon>
        <taxon>Asterales</taxon>
        <taxon>Asteraceae</taxon>
        <taxon>Asteroideae</taxon>
        <taxon>Anthemideae</taxon>
        <taxon>Anthemidinae</taxon>
        <taxon>Tanacetum</taxon>
    </lineage>
</organism>
<name>A0A6L2KR42_TANCI</name>
<dbReference type="AlphaFoldDB" id="A0A6L2KR42"/>
<dbReference type="EMBL" id="BKCJ010002942">
    <property type="protein sequence ID" value="GEU51938.1"/>
    <property type="molecule type" value="Genomic_DNA"/>
</dbReference>
<comment type="caution">
    <text evidence="1">The sequence shown here is derived from an EMBL/GenBank/DDBJ whole genome shotgun (WGS) entry which is preliminary data.</text>
</comment>
<gene>
    <name evidence="1" type="ORF">Tci_023916</name>
</gene>
<sequence length="439" mass="52420">MEIIPNKEEVAIDAIPLAVKSPGIVDWKIYKKGKKSHYHIIRVDGMSKMYMFFSQMLIIFNREDLKDLYKLVKAKYGSTRRVEDLDLLLWGDLKTLFEPHVEDDVWRKQQGYKVLEWKLYESYGVNQNSCQSLRLNPPFAKMRIIRKDERAIESEVFNLLKIDADLFAYKIPREMIINEFNQLSSIENDLFTYELGVIEEFYFPYVELKLVFFINKRLVMLIDVTMEQLLDLKYDDHTMASNEIKESVIATWKLYRFKNGHANGPLTIGKTKNIAMEEIYQEIKESKEESSKDPSIYEWEDFERGNHIETNTDSNYNPYLNIFRIFKDGAGINNDYKTQENEEWFDENELMGDDNDKIGDLEDYLIRKDPPYYVNECKERFKDRRCKLLLIPYVKPPIRKSKKFEVVKYSFRSAEEYVAIKEYEYEIWVQTEENISQVY</sequence>
<protein>
    <submittedName>
        <fullName evidence="1">Uncharacterized protein</fullName>
    </submittedName>
</protein>
<reference evidence="1" key="1">
    <citation type="journal article" date="2019" name="Sci. Rep.">
        <title>Draft genome of Tanacetum cinerariifolium, the natural source of mosquito coil.</title>
        <authorList>
            <person name="Yamashiro T."/>
            <person name="Shiraishi A."/>
            <person name="Satake H."/>
            <person name="Nakayama K."/>
        </authorList>
    </citation>
    <scope>NUCLEOTIDE SEQUENCE</scope>
</reference>
<proteinExistence type="predicted"/>
<accession>A0A6L2KR42</accession>
<evidence type="ECO:0000313" key="1">
    <source>
        <dbReference type="EMBL" id="GEU51938.1"/>
    </source>
</evidence>